<evidence type="ECO:0000256" key="1">
    <source>
        <dbReference type="SAM" id="Phobius"/>
    </source>
</evidence>
<dbReference type="GO" id="GO:0005840">
    <property type="term" value="C:ribosome"/>
    <property type="evidence" value="ECO:0007669"/>
    <property type="project" value="UniProtKB-KW"/>
</dbReference>
<keyword evidence="2" id="KW-0687">Ribonucleoprotein</keyword>
<dbReference type="PANTHER" id="PTHR47479:SF2">
    <property type="entry name" value="OS05G0393200 PROTEIN"/>
    <property type="match status" value="1"/>
</dbReference>
<protein>
    <submittedName>
        <fullName evidence="2">Ribosomal protein L34e superfamily protein</fullName>
    </submittedName>
</protein>
<evidence type="ECO:0000313" key="2">
    <source>
        <dbReference type="EMBL" id="GER30149.1"/>
    </source>
</evidence>
<keyword evidence="3" id="KW-1185">Reference proteome</keyword>
<dbReference type="OrthoDB" id="1925408at2759"/>
<keyword evidence="2" id="KW-0689">Ribosomal protein</keyword>
<keyword evidence="1" id="KW-0472">Membrane</keyword>
<comment type="caution">
    <text evidence="2">The sequence shown here is derived from an EMBL/GenBank/DDBJ whole genome shotgun (WGS) entry which is preliminary data.</text>
</comment>
<accession>A0A5A7PBF2</accession>
<name>A0A5A7PBF2_STRAF</name>
<evidence type="ECO:0000313" key="3">
    <source>
        <dbReference type="Proteomes" id="UP000325081"/>
    </source>
</evidence>
<organism evidence="2 3">
    <name type="scientific">Striga asiatica</name>
    <name type="common">Asiatic witchweed</name>
    <name type="synonym">Buchnera asiatica</name>
    <dbReference type="NCBI Taxonomy" id="4170"/>
    <lineage>
        <taxon>Eukaryota</taxon>
        <taxon>Viridiplantae</taxon>
        <taxon>Streptophyta</taxon>
        <taxon>Embryophyta</taxon>
        <taxon>Tracheophyta</taxon>
        <taxon>Spermatophyta</taxon>
        <taxon>Magnoliopsida</taxon>
        <taxon>eudicotyledons</taxon>
        <taxon>Gunneridae</taxon>
        <taxon>Pentapetalae</taxon>
        <taxon>asterids</taxon>
        <taxon>lamiids</taxon>
        <taxon>Lamiales</taxon>
        <taxon>Orobanchaceae</taxon>
        <taxon>Buchnereae</taxon>
        <taxon>Striga</taxon>
    </lineage>
</organism>
<keyword evidence="1" id="KW-0812">Transmembrane</keyword>
<proteinExistence type="predicted"/>
<feature type="transmembrane region" description="Helical" evidence="1">
    <location>
        <begin position="110"/>
        <end position="131"/>
    </location>
</feature>
<gene>
    <name evidence="2" type="ORF">STAS_06073</name>
</gene>
<keyword evidence="1" id="KW-1133">Transmembrane helix</keyword>
<dbReference type="Proteomes" id="UP000325081">
    <property type="component" value="Unassembled WGS sequence"/>
</dbReference>
<dbReference type="PANTHER" id="PTHR47479">
    <property type="entry name" value="OS05G0393200 PROTEIN"/>
    <property type="match status" value="1"/>
</dbReference>
<dbReference type="InterPro" id="IPR044196">
    <property type="entry name" value="At5g19025-like"/>
</dbReference>
<dbReference type="AlphaFoldDB" id="A0A5A7PBF2"/>
<dbReference type="EMBL" id="BKCP01004317">
    <property type="protein sequence ID" value="GER30149.1"/>
    <property type="molecule type" value="Genomic_DNA"/>
</dbReference>
<sequence>MRLHPLFSIIPMAPSSSVRKPPAPKTPVPSAAAAAAHHHSNSPNCPSLCRHSPSATLDLLIFVLVLFSGAFLIISYFSYIVQSLSLLLPSLSVVAAHLHRNLASSPQSQLIFFAFFAVSFVAFAVSFEICWGHRSRRCGRKGCRGLRRAMEFDLQLQGEDLLRAADGNKAVKDVDDLPWKGGAKDNPDYECLRAELRKMAPPNGRAVLLFRDRCGCPISKLEGWWPKRGRRHKKSLAQAGGGDNP</sequence>
<reference evidence="3" key="1">
    <citation type="journal article" date="2019" name="Curr. Biol.">
        <title>Genome Sequence of Striga asiatica Provides Insight into the Evolution of Plant Parasitism.</title>
        <authorList>
            <person name="Yoshida S."/>
            <person name="Kim S."/>
            <person name="Wafula E.K."/>
            <person name="Tanskanen J."/>
            <person name="Kim Y.M."/>
            <person name="Honaas L."/>
            <person name="Yang Z."/>
            <person name="Spallek T."/>
            <person name="Conn C.E."/>
            <person name="Ichihashi Y."/>
            <person name="Cheong K."/>
            <person name="Cui S."/>
            <person name="Der J.P."/>
            <person name="Gundlach H."/>
            <person name="Jiao Y."/>
            <person name="Hori C."/>
            <person name="Ishida J.K."/>
            <person name="Kasahara H."/>
            <person name="Kiba T."/>
            <person name="Kim M.S."/>
            <person name="Koo N."/>
            <person name="Laohavisit A."/>
            <person name="Lee Y.H."/>
            <person name="Lumba S."/>
            <person name="McCourt P."/>
            <person name="Mortimer J.C."/>
            <person name="Mutuku J.M."/>
            <person name="Nomura T."/>
            <person name="Sasaki-Sekimoto Y."/>
            <person name="Seto Y."/>
            <person name="Wang Y."/>
            <person name="Wakatake T."/>
            <person name="Sakakibara H."/>
            <person name="Demura T."/>
            <person name="Yamaguchi S."/>
            <person name="Yoneyama K."/>
            <person name="Manabe R.I."/>
            <person name="Nelson D.C."/>
            <person name="Schulman A.H."/>
            <person name="Timko M.P."/>
            <person name="dePamphilis C.W."/>
            <person name="Choi D."/>
            <person name="Shirasu K."/>
        </authorList>
    </citation>
    <scope>NUCLEOTIDE SEQUENCE [LARGE SCALE GENOMIC DNA]</scope>
    <source>
        <strain evidence="3">cv. UVA1</strain>
    </source>
</reference>
<feature type="transmembrane region" description="Helical" evidence="1">
    <location>
        <begin position="59"/>
        <end position="81"/>
    </location>
</feature>